<dbReference type="AlphaFoldDB" id="A0A671SD39"/>
<comment type="subunit">
    <text evidence="8">Component of the Integrator complex, composed of core subunits INTS1, INTS2, INTS3, INTS4, INTS5, INTS6, INTS7, INTS8, INTS9/RC74, INTS10, INTS11/CPSF3L, INTS12, INTS13, INTS14 and INTS15. The core complex associates with protein phosphatase 2A subunits PPP2CA and PPP2R1A, to form the Integrator-PP2A (INTAC) complex. INTS14 is part of the tail subcomplex, composed of INTS10, INTS13, INTS14 and INTS15.</text>
</comment>
<keyword evidence="15" id="KW-1185">Reference proteome</keyword>
<feature type="domain" description="Integrator complex subunit 14 C-terminal" evidence="13">
    <location>
        <begin position="404"/>
        <end position="511"/>
    </location>
</feature>
<evidence type="ECO:0000256" key="8">
    <source>
        <dbReference type="ARBA" id="ARBA00065091"/>
    </source>
</evidence>
<feature type="region of interest" description="Disordered" evidence="9">
    <location>
        <begin position="284"/>
        <end position="303"/>
    </location>
</feature>
<dbReference type="FunFam" id="3.40.50.410:FF:000137">
    <property type="entry name" value="Integrator complex subunit 14"/>
    <property type="match status" value="1"/>
</dbReference>
<evidence type="ECO:0000259" key="12">
    <source>
        <dbReference type="Pfam" id="PF19435"/>
    </source>
</evidence>
<feature type="region of interest" description="Disordered" evidence="9">
    <location>
        <begin position="371"/>
        <end position="394"/>
    </location>
</feature>
<dbReference type="PANTHER" id="PTHR13532">
    <property type="match status" value="1"/>
</dbReference>
<sequence length="519" mass="58013">MPTVVLMDSSLSMTRPVSVEGSEEIQRKNLAVHGLTMLFEHMATNYRLEFTSLVTFSSLWELMVPFTRDYNTLQEALNNLEDYDKTCLEAALQGVSNIVQQEWGTSCPCQVVLVTDGALGIGRGSLRHSLQTVKQRVEDKKFPLPFPFPSKLYVMCIANAEEVHYFEHSLYFIILYIYIYIYIYIFIISSFILCFSSIKSMFKLIDQAYSPFHAVMRCGNLTSDVQVFPRPEPVTIDEEVDPMPRTVQTDLEIVGFIEIGDISSPPVLSRHLVLPIAVNKEGDEIGTGATDDTEEETPTNQMAGKSPNFCVLLHGSLKVEGMVALVQLGPDWFGMLYSQADSKKKSNLMMSLFEPGSEPLPWLGRISQLGPASDAAENPYGEDDSKSPFPIQPKNKRSYAQNVTVWIKASGLQTDVQKILRNARKLPEKTQTFYKELNRLRKAALAFGFWELLKSVAELLERECTLLPDSAHPDAAFQLSHAAQQLKLASSGDSKYAAYEHNITPMLTDFSGGGGADRI</sequence>
<organism evidence="14 15">
    <name type="scientific">Sinocyclocheilus anshuiensis</name>
    <dbReference type="NCBI Taxonomy" id="1608454"/>
    <lineage>
        <taxon>Eukaryota</taxon>
        <taxon>Metazoa</taxon>
        <taxon>Chordata</taxon>
        <taxon>Craniata</taxon>
        <taxon>Vertebrata</taxon>
        <taxon>Euteleostomi</taxon>
        <taxon>Actinopterygii</taxon>
        <taxon>Neopterygii</taxon>
        <taxon>Teleostei</taxon>
        <taxon>Ostariophysi</taxon>
        <taxon>Cypriniformes</taxon>
        <taxon>Cyprinidae</taxon>
        <taxon>Cyprininae</taxon>
        <taxon>Sinocyclocheilus</taxon>
    </lineage>
</organism>
<evidence type="ECO:0000256" key="5">
    <source>
        <dbReference type="ARBA" id="ARBA00023242"/>
    </source>
</evidence>
<dbReference type="InterPro" id="IPR039841">
    <property type="entry name" value="INTS14"/>
</dbReference>
<evidence type="ECO:0000256" key="3">
    <source>
        <dbReference type="ARBA" id="ARBA00022723"/>
    </source>
</evidence>
<dbReference type="InterPro" id="IPR046471">
    <property type="entry name" value="IntS14_C"/>
</dbReference>
<keyword evidence="10" id="KW-0472">Membrane</keyword>
<evidence type="ECO:0000259" key="13">
    <source>
        <dbReference type="Pfam" id="PF20504"/>
    </source>
</evidence>
<evidence type="ECO:0000259" key="11">
    <source>
        <dbReference type="Pfam" id="PF13519"/>
    </source>
</evidence>
<evidence type="ECO:0000256" key="2">
    <source>
        <dbReference type="ARBA" id="ARBA00016816"/>
    </source>
</evidence>
<dbReference type="SUPFAM" id="SSF53300">
    <property type="entry name" value="vWA-like"/>
    <property type="match status" value="1"/>
</dbReference>
<dbReference type="GO" id="GO:0032039">
    <property type="term" value="C:integrator complex"/>
    <property type="evidence" value="ECO:0007669"/>
    <property type="project" value="InterPro"/>
</dbReference>
<evidence type="ECO:0000256" key="6">
    <source>
        <dbReference type="ARBA" id="ARBA00029992"/>
    </source>
</evidence>
<reference evidence="14" key="2">
    <citation type="submission" date="2025-09" db="UniProtKB">
        <authorList>
            <consortium name="Ensembl"/>
        </authorList>
    </citation>
    <scope>IDENTIFICATION</scope>
</reference>
<reference evidence="14" key="1">
    <citation type="submission" date="2025-08" db="UniProtKB">
        <authorList>
            <consortium name="Ensembl"/>
        </authorList>
    </citation>
    <scope>IDENTIFICATION</scope>
</reference>
<keyword evidence="10" id="KW-1133">Transmembrane helix</keyword>
<dbReference type="InterPro" id="IPR036465">
    <property type="entry name" value="vWFA_dom_sf"/>
</dbReference>
<dbReference type="InterPro" id="IPR002035">
    <property type="entry name" value="VWF_A"/>
</dbReference>
<gene>
    <name evidence="14" type="primary">LOC107686337</name>
</gene>
<feature type="domain" description="Integrator complex subunit 14 beta-barrel" evidence="12">
    <location>
        <begin position="209"/>
        <end position="356"/>
    </location>
</feature>
<feature type="transmembrane region" description="Helical" evidence="10">
    <location>
        <begin position="170"/>
        <end position="195"/>
    </location>
</feature>
<evidence type="ECO:0000256" key="7">
    <source>
        <dbReference type="ARBA" id="ARBA00061449"/>
    </source>
</evidence>
<evidence type="ECO:0000256" key="10">
    <source>
        <dbReference type="SAM" id="Phobius"/>
    </source>
</evidence>
<comment type="subcellular location">
    <subcellularLocation>
        <location evidence="1">Nucleus</location>
    </subcellularLocation>
</comment>
<keyword evidence="4" id="KW-0460">Magnesium</keyword>
<evidence type="ECO:0000256" key="1">
    <source>
        <dbReference type="ARBA" id="ARBA00004123"/>
    </source>
</evidence>
<name>A0A671SD39_9TELE</name>
<feature type="domain" description="VWFA" evidence="11">
    <location>
        <begin position="3"/>
        <end position="117"/>
    </location>
</feature>
<dbReference type="InterPro" id="IPR045814">
    <property type="entry name" value="IntS14_b-barrel"/>
</dbReference>
<dbReference type="Pfam" id="PF19435">
    <property type="entry name" value="IntS14_b-barrel"/>
    <property type="match status" value="1"/>
</dbReference>
<keyword evidence="3" id="KW-0479">Metal-binding</keyword>
<dbReference type="GO" id="GO:0046872">
    <property type="term" value="F:metal ion binding"/>
    <property type="evidence" value="ECO:0007669"/>
    <property type="project" value="UniProtKB-KW"/>
</dbReference>
<dbReference type="Pfam" id="PF20504">
    <property type="entry name" value="IntS14_C"/>
    <property type="match status" value="1"/>
</dbReference>
<dbReference type="Pfam" id="PF13519">
    <property type="entry name" value="VWA_2"/>
    <property type="match status" value="1"/>
</dbReference>
<accession>A0A671SD39</accession>
<evidence type="ECO:0000313" key="14">
    <source>
        <dbReference type="Ensembl" id="ENSSANP00000094617.1"/>
    </source>
</evidence>
<proteinExistence type="inferred from homology"/>
<dbReference type="PANTHER" id="PTHR13532:SF3">
    <property type="entry name" value="INTEGRATOR COMPLEX SUBUNIT 14"/>
    <property type="match status" value="1"/>
</dbReference>
<keyword evidence="5" id="KW-0539">Nucleus</keyword>
<keyword evidence="10" id="KW-0812">Transmembrane</keyword>
<evidence type="ECO:0000256" key="9">
    <source>
        <dbReference type="SAM" id="MobiDB-lite"/>
    </source>
</evidence>
<dbReference type="GO" id="GO:0034472">
    <property type="term" value="P:snRNA 3'-end processing"/>
    <property type="evidence" value="ECO:0007669"/>
    <property type="project" value="TreeGrafter"/>
</dbReference>
<evidence type="ECO:0000256" key="4">
    <source>
        <dbReference type="ARBA" id="ARBA00022842"/>
    </source>
</evidence>
<dbReference type="Proteomes" id="UP000472260">
    <property type="component" value="Unassembled WGS sequence"/>
</dbReference>
<dbReference type="Gene3D" id="3.40.50.410">
    <property type="entry name" value="von Willebrand factor, type A domain"/>
    <property type="match status" value="1"/>
</dbReference>
<dbReference type="CDD" id="cd00198">
    <property type="entry name" value="vWFA"/>
    <property type="match status" value="1"/>
</dbReference>
<evidence type="ECO:0000313" key="15">
    <source>
        <dbReference type="Proteomes" id="UP000472260"/>
    </source>
</evidence>
<dbReference type="Ensembl" id="ENSSANT00000100478.1">
    <property type="protein sequence ID" value="ENSSANP00000094617.1"/>
    <property type="gene ID" value="ENSSANG00000046606.1"/>
</dbReference>
<comment type="similarity">
    <text evidence="7">Belongs to the Integrator subunit 14 family.</text>
</comment>
<protein>
    <recommendedName>
        <fullName evidence="2">Integrator complex subunit 14</fullName>
    </recommendedName>
    <alternativeName>
        <fullName evidence="6">von Willebrand factor A domain-containing protein 9</fullName>
    </alternativeName>
</protein>